<gene>
    <name evidence="14" type="primary">bioK</name>
    <name evidence="13" type="synonym">bioA</name>
    <name evidence="14" type="ORF">Pan216_57370</name>
</gene>
<evidence type="ECO:0000256" key="10">
    <source>
        <dbReference type="ARBA" id="ARBA00022898"/>
    </source>
</evidence>
<feature type="binding site" evidence="13">
    <location>
        <begin position="120"/>
        <end position="121"/>
    </location>
    <ligand>
        <name>pyridoxal 5'-phosphate</name>
        <dbReference type="ChEBI" id="CHEBI:597326"/>
    </ligand>
</feature>
<evidence type="ECO:0000313" key="14">
    <source>
        <dbReference type="EMBL" id="QDU64844.1"/>
    </source>
</evidence>
<dbReference type="InterPro" id="IPR005815">
    <property type="entry name" value="BioA"/>
</dbReference>
<keyword evidence="5 13" id="KW-0963">Cytoplasm</keyword>
<dbReference type="HAMAP" id="MF_00834">
    <property type="entry name" value="BioA"/>
    <property type="match status" value="1"/>
</dbReference>
<feature type="binding site" evidence="13">
    <location>
        <position position="261"/>
    </location>
    <ligand>
        <name>pyridoxal 5'-phosphate</name>
        <dbReference type="ChEBI" id="CHEBI:597326"/>
    </ligand>
</feature>
<comment type="pathway">
    <text evidence="3 13">Cofactor biosynthesis; biotin biosynthesis; 7,8-diaminononanoate from 8-amino-7-oxononanoate (SAM route): step 1/1.</text>
</comment>
<dbReference type="InterPro" id="IPR015421">
    <property type="entry name" value="PyrdxlP-dep_Trfase_major"/>
</dbReference>
<dbReference type="RefSeq" id="WP_145263324.1">
    <property type="nucleotide sequence ID" value="NZ_CP036279.1"/>
</dbReference>
<keyword evidence="15" id="KW-1185">Reference proteome</keyword>
<comment type="subcellular location">
    <subcellularLocation>
        <location evidence="2 13">Cytoplasm</location>
    </subcellularLocation>
</comment>
<evidence type="ECO:0000256" key="13">
    <source>
        <dbReference type="HAMAP-Rule" id="MF_00834"/>
    </source>
</evidence>
<dbReference type="KEGG" id="knv:Pan216_57370"/>
<dbReference type="Gene3D" id="3.90.1150.10">
    <property type="entry name" value="Aspartate Aminotransferase, domain 1"/>
    <property type="match status" value="1"/>
</dbReference>
<keyword evidence="6 13" id="KW-0032">Aminotransferase</keyword>
<dbReference type="InterPro" id="IPR005814">
    <property type="entry name" value="Aminotrans_3"/>
</dbReference>
<dbReference type="Gene3D" id="3.40.640.10">
    <property type="entry name" value="Type I PLP-dependent aspartate aminotransferase-like (Major domain)"/>
    <property type="match status" value="1"/>
</dbReference>
<dbReference type="EMBL" id="CP036279">
    <property type="protein sequence ID" value="QDU64844.1"/>
    <property type="molecule type" value="Genomic_DNA"/>
</dbReference>
<evidence type="ECO:0000256" key="11">
    <source>
        <dbReference type="ARBA" id="ARBA00048449"/>
    </source>
</evidence>
<comment type="cofactor">
    <cofactor evidence="1 13">
        <name>pyridoxal 5'-phosphate</name>
        <dbReference type="ChEBI" id="CHEBI:597326"/>
    </cofactor>
</comment>
<keyword evidence="8 13" id="KW-0949">S-adenosyl-L-methionine</keyword>
<dbReference type="InterPro" id="IPR049704">
    <property type="entry name" value="Aminotrans_3_PPA_site"/>
</dbReference>
<sequence>MPSRDELTARYRQWDNDHVWHPFTPMQAHCQEEVPIITAAEGFELIDTDGHRYLDGVSSLWCNVHGHRVPEIDQAIRDQLDQFSHSTLLGLGGVPSIELAKDLVGRLPKGLTRVFYSDSGATAVEAAIKIAYQYQQQRPGGDTSRDRFVTLGNAYHGDTIGSVSVGGVELFHGVYKRLLFPTFQVPSPVAYRTPEGHNPQSYLEFCFDELERTFCESGDRVAAMIIEPLVQGAAGIQVHAEGYLKKARELTAKYGALLIADEVAVGCGRTGTFLACEQEEVVPDLVCLAKGLTGGYLPVATTVATEEVHEAFLGDPSELRTFFHGHTYTGNALGCAAALASLRLYDSRRILENVGAIAERLRRDLTPLNDDDYVGEIRQKGTMVGIELVRDKETKEPFPYGLRMGHRVTLEARKRGVIIRPLGNVVVLMPPLAMPVDLVARLVDVTIQAIEAATKEVGLGEA</sequence>
<comment type="similarity">
    <text evidence="12 13">Belongs to the class-III pyridoxal-phosphate-dependent aminotransferase family. BioA subfamily.</text>
</comment>
<evidence type="ECO:0000313" key="15">
    <source>
        <dbReference type="Proteomes" id="UP000317093"/>
    </source>
</evidence>
<dbReference type="GO" id="GO:0004015">
    <property type="term" value="F:adenosylmethionine-8-amino-7-oxononanoate transaminase activity"/>
    <property type="evidence" value="ECO:0007669"/>
    <property type="project" value="UniProtKB-UniRule"/>
</dbReference>
<dbReference type="SUPFAM" id="SSF53383">
    <property type="entry name" value="PLP-dependent transferases"/>
    <property type="match status" value="1"/>
</dbReference>
<proteinExistence type="inferred from homology"/>
<accession>A0A518BCY1</accession>
<dbReference type="CDD" id="cd00610">
    <property type="entry name" value="OAT_like"/>
    <property type="match status" value="1"/>
</dbReference>
<evidence type="ECO:0000256" key="3">
    <source>
        <dbReference type="ARBA" id="ARBA00005063"/>
    </source>
</evidence>
<evidence type="ECO:0000256" key="12">
    <source>
        <dbReference type="ARBA" id="ARBA00060970"/>
    </source>
</evidence>
<dbReference type="Pfam" id="PF00202">
    <property type="entry name" value="Aminotran_3"/>
    <property type="match status" value="1"/>
</dbReference>
<dbReference type="FunFam" id="3.40.640.10:FF:000078">
    <property type="entry name" value="Adenosylmethionine-8-amino-7-oxononanoate aminotransferase"/>
    <property type="match status" value="1"/>
</dbReference>
<dbReference type="UniPathway" id="UPA00078">
    <property type="reaction ID" value="UER00160"/>
</dbReference>
<keyword evidence="10 13" id="KW-0663">Pyridoxal phosphate</keyword>
<name>A0A518BCY1_9BACT</name>
<evidence type="ECO:0000256" key="9">
    <source>
        <dbReference type="ARBA" id="ARBA00022756"/>
    </source>
</evidence>
<comment type="function">
    <text evidence="13">Catalyzes the transfer of the alpha-amino group from S-adenosyl-L-methionine (SAM) to 7-keto-8-aminopelargonic acid (KAPA) to form 7,8-diaminopelargonic acid (DAPA). It is the only aminotransferase known to utilize SAM as an amino donor.</text>
</comment>
<dbReference type="InterPro" id="IPR015424">
    <property type="entry name" value="PyrdxlP-dep_Trfase"/>
</dbReference>
<comment type="catalytic activity">
    <reaction evidence="11 13">
        <text>(8S)-8-amino-7-oxononanoate + S-adenosyl-L-methionine = S-adenosyl-4-methylsulfanyl-2-oxobutanoate + (7R,8S)-7,8-diammoniononanoate</text>
        <dbReference type="Rhea" id="RHEA:16861"/>
        <dbReference type="ChEBI" id="CHEBI:16490"/>
        <dbReference type="ChEBI" id="CHEBI:59789"/>
        <dbReference type="ChEBI" id="CHEBI:149468"/>
        <dbReference type="ChEBI" id="CHEBI:149469"/>
        <dbReference type="EC" id="2.6.1.62"/>
    </reaction>
</comment>
<dbReference type="PROSITE" id="PS00600">
    <property type="entry name" value="AA_TRANSFER_CLASS_3"/>
    <property type="match status" value="1"/>
</dbReference>
<dbReference type="AlphaFoldDB" id="A0A518BCY1"/>
<dbReference type="GO" id="GO:0005737">
    <property type="term" value="C:cytoplasm"/>
    <property type="evidence" value="ECO:0007669"/>
    <property type="project" value="UniProtKB-SubCell"/>
</dbReference>
<dbReference type="GO" id="GO:0009102">
    <property type="term" value="P:biotin biosynthetic process"/>
    <property type="evidence" value="ECO:0007669"/>
    <property type="project" value="UniProtKB-UniRule"/>
</dbReference>
<dbReference type="InterPro" id="IPR015422">
    <property type="entry name" value="PyrdxlP-dep_Trfase_small"/>
</dbReference>
<comment type="subunit">
    <text evidence="4 13">Homodimer.</text>
</comment>
<feature type="binding site" evidence="13">
    <location>
        <begin position="326"/>
        <end position="327"/>
    </location>
    <ligand>
        <name>pyridoxal 5'-phosphate</name>
        <dbReference type="ChEBI" id="CHEBI:597326"/>
    </ligand>
</feature>
<dbReference type="OrthoDB" id="9816013at2"/>
<dbReference type="Proteomes" id="UP000317093">
    <property type="component" value="Chromosome"/>
</dbReference>
<evidence type="ECO:0000256" key="8">
    <source>
        <dbReference type="ARBA" id="ARBA00022691"/>
    </source>
</evidence>
<evidence type="ECO:0000256" key="2">
    <source>
        <dbReference type="ARBA" id="ARBA00004496"/>
    </source>
</evidence>
<dbReference type="PANTHER" id="PTHR42684:SF17">
    <property type="entry name" value="ADENOSYLMETHIONINE-8-AMINO-7-OXONONANOATE AMINOTRANSFERASE"/>
    <property type="match status" value="1"/>
</dbReference>
<feature type="site" description="Participates in the substrate recognition with KAPA and in a stacking interaction with the adenine ring of SAM" evidence="13">
    <location>
        <position position="23"/>
    </location>
</feature>
<keyword evidence="7 13" id="KW-0808">Transferase</keyword>
<dbReference type="GO" id="GO:0030170">
    <property type="term" value="F:pyridoxal phosphate binding"/>
    <property type="evidence" value="ECO:0007669"/>
    <property type="project" value="UniProtKB-UniRule"/>
</dbReference>
<evidence type="ECO:0000256" key="6">
    <source>
        <dbReference type="ARBA" id="ARBA00022576"/>
    </source>
</evidence>
<dbReference type="EC" id="2.6.1.62" evidence="13"/>
<feature type="binding site" evidence="13">
    <location>
        <position position="420"/>
    </location>
    <ligand>
        <name>substrate</name>
    </ligand>
</feature>
<feature type="binding site" evidence="13">
    <location>
        <position position="290"/>
    </location>
    <ligand>
        <name>substrate</name>
    </ligand>
</feature>
<protein>
    <recommendedName>
        <fullName evidence="13">Adenosylmethionine-8-amino-7-oxononanoate aminotransferase</fullName>
        <ecNumber evidence="13">2.6.1.62</ecNumber>
    </recommendedName>
    <alternativeName>
        <fullName evidence="13">7,8-diamino-pelargonic acid aminotransferase</fullName>
        <shortName evidence="13">DAPA AT</shortName>
        <shortName evidence="13">DAPA aminotransferase</shortName>
    </alternativeName>
    <alternativeName>
        <fullName evidence="13">7,8-diaminononanoate synthase</fullName>
        <shortName evidence="13">DANS</shortName>
    </alternativeName>
    <alternativeName>
        <fullName evidence="13">Diaminopelargonic acid synthase</fullName>
    </alternativeName>
</protein>
<evidence type="ECO:0000256" key="4">
    <source>
        <dbReference type="ARBA" id="ARBA00011738"/>
    </source>
</evidence>
<dbReference type="PIRSF" id="PIRSF000521">
    <property type="entry name" value="Transaminase_4ab_Lys_Orn"/>
    <property type="match status" value="1"/>
</dbReference>
<dbReference type="NCBIfam" id="TIGR00508">
    <property type="entry name" value="bioA"/>
    <property type="match status" value="1"/>
</dbReference>
<keyword evidence="9 13" id="KW-0093">Biotin biosynthesis</keyword>
<evidence type="ECO:0000256" key="1">
    <source>
        <dbReference type="ARBA" id="ARBA00001933"/>
    </source>
</evidence>
<evidence type="ECO:0000256" key="5">
    <source>
        <dbReference type="ARBA" id="ARBA00022490"/>
    </source>
</evidence>
<dbReference type="PANTHER" id="PTHR42684">
    <property type="entry name" value="ADENOSYLMETHIONINE-8-AMINO-7-OXONONANOATE AMINOTRANSFERASE"/>
    <property type="match status" value="1"/>
</dbReference>
<organism evidence="14 15">
    <name type="scientific">Kolteria novifilia</name>
    <dbReference type="NCBI Taxonomy" id="2527975"/>
    <lineage>
        <taxon>Bacteria</taxon>
        <taxon>Pseudomonadati</taxon>
        <taxon>Planctomycetota</taxon>
        <taxon>Planctomycetia</taxon>
        <taxon>Kolteriales</taxon>
        <taxon>Kolteriaceae</taxon>
        <taxon>Kolteria</taxon>
    </lineage>
</organism>
<evidence type="ECO:0000256" key="7">
    <source>
        <dbReference type="ARBA" id="ARBA00022679"/>
    </source>
</evidence>
<feature type="binding site" evidence="13">
    <location>
        <position position="325"/>
    </location>
    <ligand>
        <name>substrate</name>
    </ligand>
</feature>
<feature type="modified residue" description="N6-(pyridoxal phosphate)lysine" evidence="13">
    <location>
        <position position="290"/>
    </location>
</feature>
<reference evidence="14 15" key="1">
    <citation type="submission" date="2019-02" db="EMBL/GenBank/DDBJ databases">
        <title>Deep-cultivation of Planctomycetes and their phenomic and genomic characterization uncovers novel biology.</title>
        <authorList>
            <person name="Wiegand S."/>
            <person name="Jogler M."/>
            <person name="Boedeker C."/>
            <person name="Pinto D."/>
            <person name="Vollmers J."/>
            <person name="Rivas-Marin E."/>
            <person name="Kohn T."/>
            <person name="Peeters S.H."/>
            <person name="Heuer A."/>
            <person name="Rast P."/>
            <person name="Oberbeckmann S."/>
            <person name="Bunk B."/>
            <person name="Jeske O."/>
            <person name="Meyerdierks A."/>
            <person name="Storesund J.E."/>
            <person name="Kallscheuer N."/>
            <person name="Luecker S."/>
            <person name="Lage O.M."/>
            <person name="Pohl T."/>
            <person name="Merkel B.J."/>
            <person name="Hornburger P."/>
            <person name="Mueller R.-W."/>
            <person name="Bruemmer F."/>
            <person name="Labrenz M."/>
            <person name="Spormann A.M."/>
            <person name="Op den Camp H."/>
            <person name="Overmann J."/>
            <person name="Amann R."/>
            <person name="Jetten M.S.M."/>
            <person name="Mascher T."/>
            <person name="Medema M.H."/>
            <person name="Devos D.P."/>
            <person name="Kaster A.-K."/>
            <person name="Ovreas L."/>
            <person name="Rohde M."/>
            <person name="Galperin M.Y."/>
            <person name="Jogler C."/>
        </authorList>
    </citation>
    <scope>NUCLEOTIDE SEQUENCE [LARGE SCALE GENOMIC DNA]</scope>
    <source>
        <strain evidence="14 15">Pan216</strain>
    </source>
</reference>
<comment type="caution">
    <text evidence="13">Lacks conserved residue(s) required for the propagation of feature annotation.</text>
</comment>
<feature type="binding site" evidence="13">
    <location>
        <position position="155"/>
    </location>
    <ligand>
        <name>substrate</name>
    </ligand>
</feature>